<dbReference type="RefSeq" id="WP_326074028.1">
    <property type="nucleotide sequence ID" value="NZ_JARLKY010000059.1"/>
</dbReference>
<evidence type="ECO:0000313" key="2">
    <source>
        <dbReference type="EMBL" id="MEC0229971.1"/>
    </source>
</evidence>
<comment type="caution">
    <text evidence="2">The sequence shown here is derived from an EMBL/GenBank/DDBJ whole genome shotgun (WGS) entry which is preliminary data.</text>
</comment>
<dbReference type="InterPro" id="IPR011032">
    <property type="entry name" value="GroES-like_sf"/>
</dbReference>
<dbReference type="CDD" id="cd08267">
    <property type="entry name" value="MDR1"/>
    <property type="match status" value="1"/>
</dbReference>
<feature type="domain" description="Enoyl reductase (ER)" evidence="1">
    <location>
        <begin position="10"/>
        <end position="319"/>
    </location>
</feature>
<keyword evidence="3" id="KW-1185">Reference proteome</keyword>
<name>A0ABU6G723_9BACL</name>
<dbReference type="SUPFAM" id="SSF50129">
    <property type="entry name" value="GroES-like"/>
    <property type="match status" value="1"/>
</dbReference>
<evidence type="ECO:0000259" key="1">
    <source>
        <dbReference type="SMART" id="SM00829"/>
    </source>
</evidence>
<dbReference type="PANTHER" id="PTHR44013:SF1">
    <property type="entry name" value="ZINC-TYPE ALCOHOL DEHYDROGENASE-LIKE PROTEIN C16A3.02C"/>
    <property type="match status" value="1"/>
</dbReference>
<gene>
    <name evidence="2" type="ORF">P4I72_22835</name>
</gene>
<dbReference type="SUPFAM" id="SSF51735">
    <property type="entry name" value="NAD(P)-binding Rossmann-fold domains"/>
    <property type="match status" value="1"/>
</dbReference>
<dbReference type="InterPro" id="IPR013154">
    <property type="entry name" value="ADH-like_N"/>
</dbReference>
<accession>A0ABU6G723</accession>
<sequence>MKAMVYTKYGNPDVLKLDEVEKPTPKDNEVLVKIYAASVNSWDWDLLRGIPFIVRIGGLFKPKYQILGADIAGRVEAVGRNVKQFLPGDEVFGDISGCGWGGFAEYVCACEEALTLRPASMTHEQAASIPQAAVLAMQGLRHKGQIQPKQKVLINGAGGGVGTFAVQMAKSCGAEVTGVDSTKKLEILKSLGADHVVDYTKDDYTQNRQRYDLILDVAGNRSIFDNKRALNRNGTYVMVGGSLARIFQVMLLGPWISRTGNKKMGILVHKPNNNDQQYMMELFEAGKVAPVLDRRYPLSQVDDAVRYFADGQHKGKIIVYVEHTNDA</sequence>
<dbReference type="Gene3D" id="3.90.180.10">
    <property type="entry name" value="Medium-chain alcohol dehydrogenases, catalytic domain"/>
    <property type="match status" value="1"/>
</dbReference>
<proteinExistence type="predicted"/>
<dbReference type="Pfam" id="PF08240">
    <property type="entry name" value="ADH_N"/>
    <property type="match status" value="1"/>
</dbReference>
<dbReference type="InterPro" id="IPR052733">
    <property type="entry name" value="Chloroplast_QOR"/>
</dbReference>
<reference evidence="2 3" key="1">
    <citation type="submission" date="2023-03" db="EMBL/GenBank/DDBJ databases">
        <title>Bacillus Genome Sequencing.</title>
        <authorList>
            <person name="Dunlap C."/>
        </authorList>
    </citation>
    <scope>NUCLEOTIDE SEQUENCE [LARGE SCALE GENOMIC DNA]</scope>
    <source>
        <strain evidence="2 3">BD-533</strain>
    </source>
</reference>
<dbReference type="EMBL" id="JARLKY010000059">
    <property type="protein sequence ID" value="MEC0229971.1"/>
    <property type="molecule type" value="Genomic_DNA"/>
</dbReference>
<dbReference type="InterPro" id="IPR036291">
    <property type="entry name" value="NAD(P)-bd_dom_sf"/>
</dbReference>
<dbReference type="SMART" id="SM00829">
    <property type="entry name" value="PKS_ER"/>
    <property type="match status" value="1"/>
</dbReference>
<dbReference type="Pfam" id="PF13602">
    <property type="entry name" value="ADH_zinc_N_2"/>
    <property type="match status" value="1"/>
</dbReference>
<dbReference type="Proteomes" id="UP001338137">
    <property type="component" value="Unassembled WGS sequence"/>
</dbReference>
<organism evidence="2 3">
    <name type="scientific">Paenibacillus alba</name>
    <dbReference type="NCBI Taxonomy" id="1197127"/>
    <lineage>
        <taxon>Bacteria</taxon>
        <taxon>Bacillati</taxon>
        <taxon>Bacillota</taxon>
        <taxon>Bacilli</taxon>
        <taxon>Bacillales</taxon>
        <taxon>Paenibacillaceae</taxon>
        <taxon>Paenibacillus</taxon>
    </lineage>
</organism>
<evidence type="ECO:0000313" key="3">
    <source>
        <dbReference type="Proteomes" id="UP001338137"/>
    </source>
</evidence>
<protein>
    <submittedName>
        <fullName evidence="2">NAD(P)-dependent alcohol dehydrogenase</fullName>
    </submittedName>
</protein>
<dbReference type="PANTHER" id="PTHR44013">
    <property type="entry name" value="ZINC-TYPE ALCOHOL DEHYDROGENASE-LIKE PROTEIN C16A3.02C"/>
    <property type="match status" value="1"/>
</dbReference>
<dbReference type="Gene3D" id="3.40.50.720">
    <property type="entry name" value="NAD(P)-binding Rossmann-like Domain"/>
    <property type="match status" value="1"/>
</dbReference>
<dbReference type="InterPro" id="IPR020843">
    <property type="entry name" value="ER"/>
</dbReference>